<evidence type="ECO:0000313" key="2">
    <source>
        <dbReference type="Proteomes" id="UP001186974"/>
    </source>
</evidence>
<gene>
    <name evidence="1" type="ORF">LTS18_000929</name>
</gene>
<name>A0ACC3DFM3_9PEZI</name>
<protein>
    <submittedName>
        <fullName evidence="1">Uncharacterized protein</fullName>
    </submittedName>
</protein>
<accession>A0ACC3DFM3</accession>
<dbReference type="Proteomes" id="UP001186974">
    <property type="component" value="Unassembled WGS sequence"/>
</dbReference>
<keyword evidence="2" id="KW-1185">Reference proteome</keyword>
<comment type="caution">
    <text evidence="1">The sequence shown here is derived from an EMBL/GenBank/DDBJ whole genome shotgun (WGS) entry which is preliminary data.</text>
</comment>
<evidence type="ECO:0000313" key="1">
    <source>
        <dbReference type="EMBL" id="KAK3067814.1"/>
    </source>
</evidence>
<feature type="non-terminal residue" evidence="1">
    <location>
        <position position="305"/>
    </location>
</feature>
<feature type="non-terminal residue" evidence="1">
    <location>
        <position position="1"/>
    </location>
</feature>
<dbReference type="EMBL" id="JAWDJW010005436">
    <property type="protein sequence ID" value="KAK3067814.1"/>
    <property type="molecule type" value="Genomic_DNA"/>
</dbReference>
<organism evidence="1 2">
    <name type="scientific">Coniosporium uncinatum</name>
    <dbReference type="NCBI Taxonomy" id="93489"/>
    <lineage>
        <taxon>Eukaryota</taxon>
        <taxon>Fungi</taxon>
        <taxon>Dikarya</taxon>
        <taxon>Ascomycota</taxon>
        <taxon>Pezizomycotina</taxon>
        <taxon>Dothideomycetes</taxon>
        <taxon>Dothideomycetes incertae sedis</taxon>
        <taxon>Coniosporium</taxon>
    </lineage>
</organism>
<reference evidence="1" key="1">
    <citation type="submission" date="2024-09" db="EMBL/GenBank/DDBJ databases">
        <title>Black Yeasts Isolated from many extreme environments.</title>
        <authorList>
            <person name="Coleine C."/>
            <person name="Stajich J.E."/>
            <person name="Selbmann L."/>
        </authorList>
    </citation>
    <scope>NUCLEOTIDE SEQUENCE</scope>
    <source>
        <strain evidence="1">CCFEE 5737</strain>
    </source>
</reference>
<sequence>KKAQTGEEFNLVDWLNFTTFDIIGDLAFGEPFGCLRDGKFHDWVSLIFNSVKGGAMEQVTRRFAEAGSPLQNWLVDNFVPKRLKKIRKEHLVRSTEKVRRRMANEKTDHRDFIWYIMRQREKHDLKDEEVIVNGALFIVAGSETTANALSGLMARLLRGPGQRCYKVLVDEIRNRFQKEEDIKAEAVAELKYFQACVEEGLRIHPPVPAGLLRTVPKGGDHIDGNWVPGGASVCVTSWAAAHNPANFVNPDEFIPERWLGDPTYAADNKKGMQPFSLGPRGCIGKHLSYLEIKCILARLLWNFDI</sequence>
<proteinExistence type="predicted"/>